<reference evidence="1 2" key="1">
    <citation type="journal article" date="2019" name="Nat. Microbiol.">
        <title>Mediterranean grassland soil C-N compound turnover is dependent on rainfall and depth, and is mediated by genomically divergent microorganisms.</title>
        <authorList>
            <person name="Diamond S."/>
            <person name="Andeer P.F."/>
            <person name="Li Z."/>
            <person name="Crits-Christoph A."/>
            <person name="Burstein D."/>
            <person name="Anantharaman K."/>
            <person name="Lane K.R."/>
            <person name="Thomas B.C."/>
            <person name="Pan C."/>
            <person name="Northen T.R."/>
            <person name="Banfield J.F."/>
        </authorList>
    </citation>
    <scope>NUCLEOTIDE SEQUENCE [LARGE SCALE GENOMIC DNA]</scope>
    <source>
        <strain evidence="1">WS_10</strain>
    </source>
</reference>
<protein>
    <submittedName>
        <fullName evidence="1">Glycosyl hydrolase</fullName>
    </submittedName>
</protein>
<dbReference type="EMBL" id="VBPA01000225">
    <property type="protein sequence ID" value="TMQ70220.1"/>
    <property type="molecule type" value="Genomic_DNA"/>
</dbReference>
<gene>
    <name evidence="1" type="ORF">E6K80_09170</name>
</gene>
<dbReference type="SUPFAM" id="SSF50939">
    <property type="entry name" value="Sialidases"/>
    <property type="match status" value="1"/>
</dbReference>
<evidence type="ECO:0000313" key="1">
    <source>
        <dbReference type="EMBL" id="TMQ70220.1"/>
    </source>
</evidence>
<dbReference type="GO" id="GO:0016787">
    <property type="term" value="F:hydrolase activity"/>
    <property type="evidence" value="ECO:0007669"/>
    <property type="project" value="UniProtKB-KW"/>
</dbReference>
<sequence length="121" mass="12354">MAIAAVAGAEDVKIDSETFGGLEARCIGPAAMGGRVAALDAITIDGRLTVYVGSAGGGVWKSTDGGTTFKSVFDKYAQSIGAIAIDRRHPKTVWVGAGESWVRNSVSVGDGLYKTTDGGDT</sequence>
<proteinExistence type="predicted"/>
<dbReference type="AlphaFoldDB" id="A0A538U2U3"/>
<comment type="caution">
    <text evidence="1">The sequence shown here is derived from an EMBL/GenBank/DDBJ whole genome shotgun (WGS) entry which is preliminary data.</text>
</comment>
<feature type="non-terminal residue" evidence="1">
    <location>
        <position position="121"/>
    </location>
</feature>
<name>A0A538U2U3_UNCEI</name>
<dbReference type="InterPro" id="IPR015943">
    <property type="entry name" value="WD40/YVTN_repeat-like_dom_sf"/>
</dbReference>
<evidence type="ECO:0000313" key="2">
    <source>
        <dbReference type="Proteomes" id="UP000319836"/>
    </source>
</evidence>
<dbReference type="Proteomes" id="UP000319836">
    <property type="component" value="Unassembled WGS sequence"/>
</dbReference>
<keyword evidence="1" id="KW-0378">Hydrolase</keyword>
<dbReference type="Gene3D" id="2.130.10.10">
    <property type="entry name" value="YVTN repeat-like/Quinoprotein amine dehydrogenase"/>
    <property type="match status" value="2"/>
</dbReference>
<accession>A0A538U2U3</accession>
<organism evidence="1 2">
    <name type="scientific">Eiseniibacteriota bacterium</name>
    <dbReference type="NCBI Taxonomy" id="2212470"/>
    <lineage>
        <taxon>Bacteria</taxon>
        <taxon>Candidatus Eiseniibacteriota</taxon>
    </lineage>
</organism>
<dbReference type="InterPro" id="IPR036278">
    <property type="entry name" value="Sialidase_sf"/>
</dbReference>